<dbReference type="OrthoDB" id="283575at2759"/>
<dbReference type="InterPro" id="IPR001611">
    <property type="entry name" value="Leu-rich_rpt"/>
</dbReference>
<evidence type="ECO:0000256" key="7">
    <source>
        <dbReference type="ARBA" id="ARBA00022737"/>
    </source>
</evidence>
<dbReference type="SUPFAM" id="SSF57196">
    <property type="entry name" value="EGF/Laminin"/>
    <property type="match status" value="2"/>
</dbReference>
<feature type="disulfide bond" evidence="11">
    <location>
        <begin position="1385"/>
        <end position="1394"/>
    </location>
</feature>
<evidence type="ECO:0000256" key="10">
    <source>
        <dbReference type="ARBA" id="ARBA00023180"/>
    </source>
</evidence>
<feature type="disulfide bond" evidence="11">
    <location>
        <begin position="1164"/>
        <end position="1173"/>
    </location>
</feature>
<dbReference type="Gene3D" id="2.10.25.10">
    <property type="entry name" value="Laminin"/>
    <property type="match status" value="7"/>
</dbReference>
<dbReference type="Pfam" id="PF01462">
    <property type="entry name" value="LRRNT"/>
    <property type="match status" value="3"/>
</dbReference>
<dbReference type="InterPro" id="IPR003591">
    <property type="entry name" value="Leu-rich_rpt_typical-subtyp"/>
</dbReference>
<dbReference type="SMART" id="SM00282">
    <property type="entry name" value="LamG"/>
    <property type="match status" value="1"/>
</dbReference>
<dbReference type="CDD" id="cd00110">
    <property type="entry name" value="LamG"/>
    <property type="match status" value="1"/>
</dbReference>
<keyword evidence="7" id="KW-0677">Repeat</keyword>
<feature type="disulfide bond" evidence="11">
    <location>
        <begin position="998"/>
        <end position="1007"/>
    </location>
</feature>
<dbReference type="GO" id="GO:0005509">
    <property type="term" value="F:calcium ion binding"/>
    <property type="evidence" value="ECO:0007669"/>
    <property type="project" value="InterPro"/>
</dbReference>
<keyword evidence="9 11" id="KW-1015">Disulfide bond</keyword>
<evidence type="ECO:0000256" key="8">
    <source>
        <dbReference type="ARBA" id="ARBA00022902"/>
    </source>
</evidence>
<dbReference type="Pfam" id="PF13855">
    <property type="entry name" value="LRR_8"/>
    <property type="match status" value="6"/>
</dbReference>
<dbReference type="Gene3D" id="2.60.120.200">
    <property type="match status" value="1"/>
</dbReference>
<dbReference type="InterPro" id="IPR006207">
    <property type="entry name" value="Cys_knot_C"/>
</dbReference>
<dbReference type="PROSITE" id="PS50025">
    <property type="entry name" value="LAM_G_DOMAIN"/>
    <property type="match status" value="1"/>
</dbReference>
<dbReference type="PROSITE" id="PS01187">
    <property type="entry name" value="EGF_CA"/>
    <property type="match status" value="1"/>
</dbReference>
<dbReference type="InterPro" id="IPR013320">
    <property type="entry name" value="ConA-like_dom_sf"/>
</dbReference>
<comment type="subcellular location">
    <subcellularLocation>
        <location evidence="1">Secreted</location>
    </subcellularLocation>
</comment>
<dbReference type="Pfam" id="PF12661">
    <property type="entry name" value="hEGF"/>
    <property type="match status" value="1"/>
</dbReference>
<dbReference type="SMART" id="SM00179">
    <property type="entry name" value="EGF_CA"/>
    <property type="match status" value="6"/>
</dbReference>
<evidence type="ECO:0000256" key="4">
    <source>
        <dbReference type="ARBA" id="ARBA00022536"/>
    </source>
</evidence>
<dbReference type="PROSITE" id="PS01186">
    <property type="entry name" value="EGF_2"/>
    <property type="match status" value="6"/>
</dbReference>
<dbReference type="SMART" id="SM00082">
    <property type="entry name" value="LRRCT"/>
    <property type="match status" value="4"/>
</dbReference>
<dbReference type="InterPro" id="IPR009030">
    <property type="entry name" value="Growth_fac_rcpt_cys_sf"/>
</dbReference>
<keyword evidence="4 11" id="KW-0245">EGF-like domain</keyword>
<dbReference type="FunFam" id="3.80.10.10:FF:000004">
    <property type="entry name" value="Slit guidance ligand 2"/>
    <property type="match status" value="1"/>
</dbReference>
<dbReference type="PROSITE" id="PS01225">
    <property type="entry name" value="CTCK_2"/>
    <property type="match status" value="1"/>
</dbReference>
<dbReference type="GO" id="GO:0005886">
    <property type="term" value="C:plasma membrane"/>
    <property type="evidence" value="ECO:0007669"/>
    <property type="project" value="TreeGrafter"/>
</dbReference>
<protein>
    <submittedName>
        <fullName evidence="12">Uncharacterized protein</fullName>
    </submittedName>
</protein>
<keyword evidence="8" id="KW-0524">Neurogenesis</keyword>
<dbReference type="FunFam" id="2.60.120.200:FF:000134">
    <property type="entry name" value="Slit 2"/>
    <property type="match status" value="1"/>
</dbReference>
<dbReference type="EMBL" id="CAIIXF020000005">
    <property type="protein sequence ID" value="CAH1783873.1"/>
    <property type="molecule type" value="Genomic_DNA"/>
</dbReference>
<dbReference type="InterPro" id="IPR001881">
    <property type="entry name" value="EGF-like_Ca-bd_dom"/>
</dbReference>
<dbReference type="PROSITE" id="PS50026">
    <property type="entry name" value="EGF_3"/>
    <property type="match status" value="7"/>
</dbReference>
<dbReference type="PANTHER" id="PTHR24369">
    <property type="entry name" value="ANTIGEN BSP, PUTATIVE-RELATED"/>
    <property type="match status" value="1"/>
</dbReference>
<dbReference type="Pfam" id="PF00054">
    <property type="entry name" value="Laminin_G_1"/>
    <property type="match status" value="1"/>
</dbReference>
<dbReference type="PANTHER" id="PTHR24369:SF196">
    <property type="entry name" value="RETICULON 4 RECEPTOR LIKE 1"/>
    <property type="match status" value="1"/>
</dbReference>
<accession>A0A8J1T790</accession>
<dbReference type="InterPro" id="IPR000483">
    <property type="entry name" value="Cys-rich_flank_reg_C"/>
</dbReference>
<evidence type="ECO:0000256" key="2">
    <source>
        <dbReference type="ARBA" id="ARBA00022473"/>
    </source>
</evidence>
<evidence type="ECO:0000313" key="13">
    <source>
        <dbReference type="Proteomes" id="UP000749559"/>
    </source>
</evidence>
<sequence length="1473" mass="165898">MGKFKVMGLITLVGIICWATPCVGLCPKECICQGNSVDCSFRGLKMVPRDITKTTERLDLQGNNITIIRRGDFNGLKRLRILQLLDNQIETIEKGAFQDLTAMERLRLNRNKLAYIPDLLFANMGKLYRLDLSYNKLKVITRKTIKGAPLLKNLQVDNNQISCIAGAAIRGLKDMEIITFNKNNITTLASDMFDSMHKLRVTRLADNALNCDCHLSWLAKWLRSHPKLGLFTKCGVPHHLKSANVAELRDNDFKCNDVEVPDQDDCYAEPICPAKCVCSESIVDCRDKGLTDIPDNIPELTTELRLEQNQITRVSSKAFMEYKRLRRIDLSNNMISFLAPDAFVGLKSLNSLVLYGNKITDLPPGIFKGMTSLQLLLLNANKISCVRTDTFEDLSHLNLLSLYDNKIQSLANGSFTPLKNIQTLHLARNPFICDCNLRWLSEYLHTHPIETSGARCDTPRRMQRKKIGHIRDSKFKCKGGEEHRTKHAGECMVDRDCPKMCICEGTTVDCSGRRLTKIPEDLPSYTTDLKLMDNFITTVPNGGIFKRVPHLQKVDFRNNKIDSIADGAFEGADVLSDLQLTENKLHFLNGGMFKGLKSLRTLMLRSNKISCVTNTTFTDLNSMRLLSLYDNQIRCIQPGSFDRLQYLSTLNLLSNPFNCNCNLGWLSNWLQKRNIVTGNPRCAVPSLLKDMAIQELKPTDFKCEKLGENSVACHSGAPLCCTKAGLGEYEKSCDPRAYCPAKCQCTGTVVRCSRQSLAEIPADIPLDTTELYLDVNQIKEIPPYLARLTKLTWIDLSHNSLMSLPDYAFANLSSLSTLILSYNKLQCITKTSFAGLKKLRLLSLHENDISTMPYGSYDDLTSLTHIALGDNPLYCDCNLKWLSDWVRMKKDYIEPGIAKCAGPDEMKHQLILTTLPDKFLCKENPDPAIQSKCDICYTKPCKNGGKCMLHSYNNYTCQCIDGYHGNNCQNEIDACYGNPCENGGKCNIIENGRFSCQCLAGFEGYRCEVNIDDCKSHMCLNNATCIDQVETYSCKCRKGFAGAFCEKKIKFCSDFNPCQNEAECVDLETDYMCVCPEGITGRNCSISANDCINNLCQNGATCVDKRNMYICKCPRGFSGHYCEIEPEPSSDTQYDTTQACEFHDCKNGGKCYVPHHSNEYACKCTPGFEGKKCEKLISISFQHIDSYARLPALDNVPDANVTIRLATMKENGIIMYWGAESHVAVELFHGRVRISYDVGNYPVSTMFSFEKVNNGKFHTLELLMIKQNFTLRIDGHQPRTILNEGKKDYLVSEQMMFLGGLPTAIKSNAFSKWHIRDDSSFNGCFKQVIINGKLMDFSPLDTHHRLMPGCPVMEKPEPCEKNKCEFGKCRPLKDPSPGSTYRCDCRKGYTGTFCEIEPTCRGIEYREIYIDPKTGCKSRSKVKHRKCEGTCGKYCCKPKKIKTRKVRLFCGDGTNYIHSMPIIRKCGCRSCTG</sequence>
<dbReference type="SMART" id="SM00365">
    <property type="entry name" value="LRR_SD22"/>
    <property type="match status" value="5"/>
</dbReference>
<dbReference type="GO" id="GO:0005576">
    <property type="term" value="C:extracellular region"/>
    <property type="evidence" value="ECO:0007669"/>
    <property type="project" value="UniProtKB-SubCell"/>
</dbReference>
<dbReference type="InterPro" id="IPR018097">
    <property type="entry name" value="EGF_Ca-bd_CS"/>
</dbReference>
<dbReference type="Pfam" id="PF00008">
    <property type="entry name" value="EGF"/>
    <property type="match status" value="3"/>
</dbReference>
<reference evidence="12" key="1">
    <citation type="submission" date="2022-03" db="EMBL/GenBank/DDBJ databases">
        <authorList>
            <person name="Martin C."/>
        </authorList>
    </citation>
    <scope>NUCLEOTIDE SEQUENCE</scope>
</reference>
<proteinExistence type="predicted"/>
<name>A0A8J1T790_OWEFU</name>
<keyword evidence="6" id="KW-0732">Signal</keyword>
<evidence type="ECO:0000256" key="3">
    <source>
        <dbReference type="ARBA" id="ARBA00022525"/>
    </source>
</evidence>
<keyword evidence="5" id="KW-0433">Leucine-rich repeat</keyword>
<dbReference type="SMART" id="SM00013">
    <property type="entry name" value="LRRNT"/>
    <property type="match status" value="4"/>
</dbReference>
<evidence type="ECO:0000256" key="6">
    <source>
        <dbReference type="ARBA" id="ARBA00022729"/>
    </source>
</evidence>
<dbReference type="PROSITE" id="PS01185">
    <property type="entry name" value="CTCK_1"/>
    <property type="match status" value="1"/>
</dbReference>
<keyword evidence="3" id="KW-0964">Secreted</keyword>
<feature type="disulfide bond" evidence="11">
    <location>
        <begin position="1036"/>
        <end position="1045"/>
    </location>
</feature>
<dbReference type="SUPFAM" id="SSF49899">
    <property type="entry name" value="Concanavalin A-like lectins/glucanases"/>
    <property type="match status" value="1"/>
</dbReference>
<dbReference type="SUPFAM" id="SSF57184">
    <property type="entry name" value="Growth factor receptor domain"/>
    <property type="match status" value="1"/>
</dbReference>
<feature type="disulfide bond" evidence="11">
    <location>
        <begin position="959"/>
        <end position="968"/>
    </location>
</feature>
<keyword evidence="13" id="KW-1185">Reference proteome</keyword>
<dbReference type="SMART" id="SM00369">
    <property type="entry name" value="LRR_TYP"/>
    <property type="match status" value="17"/>
</dbReference>
<dbReference type="FunFam" id="2.10.25.10:FF:000012">
    <property type="entry name" value="Delta-like protein"/>
    <property type="match status" value="1"/>
</dbReference>
<evidence type="ECO:0000256" key="11">
    <source>
        <dbReference type="PROSITE-ProRule" id="PRU00076"/>
    </source>
</evidence>
<dbReference type="InterPro" id="IPR000372">
    <property type="entry name" value="LRRNT"/>
</dbReference>
<comment type="caution">
    <text evidence="11">Lacks conserved residue(s) required for the propagation of feature annotation.</text>
</comment>
<feature type="disulfide bond" evidence="11">
    <location>
        <begin position="1113"/>
        <end position="1122"/>
    </location>
</feature>
<evidence type="ECO:0000313" key="12">
    <source>
        <dbReference type="EMBL" id="CAH1783873.1"/>
    </source>
</evidence>
<dbReference type="SMART" id="SM00041">
    <property type="entry name" value="CT"/>
    <property type="match status" value="1"/>
</dbReference>
<dbReference type="Pfam" id="PF01463">
    <property type="entry name" value="LRRCT"/>
    <property type="match status" value="3"/>
</dbReference>
<evidence type="ECO:0000256" key="1">
    <source>
        <dbReference type="ARBA" id="ARBA00004613"/>
    </source>
</evidence>
<feature type="disulfide bond" evidence="11">
    <location>
        <begin position="1075"/>
        <end position="1084"/>
    </location>
</feature>
<dbReference type="Gene3D" id="3.80.10.10">
    <property type="entry name" value="Ribonuclease Inhibitor"/>
    <property type="match status" value="5"/>
</dbReference>
<dbReference type="InterPro" id="IPR050541">
    <property type="entry name" value="LRR_TM_domain-containing"/>
</dbReference>
<feature type="disulfide bond" evidence="11">
    <location>
        <begin position="1145"/>
        <end position="1162"/>
    </location>
</feature>
<dbReference type="SMART" id="SM00181">
    <property type="entry name" value="EGF"/>
    <property type="match status" value="7"/>
</dbReference>
<dbReference type="InterPro" id="IPR000742">
    <property type="entry name" value="EGF"/>
</dbReference>
<dbReference type="FunFam" id="2.10.25.10:FF:000472">
    <property type="entry name" value="Uncharacterized protein, isoform A"/>
    <property type="match status" value="1"/>
</dbReference>
<comment type="caution">
    <text evidence="12">The sequence shown here is derived from an EMBL/GenBank/DDBJ whole genome shotgun (WGS) entry which is preliminary data.</text>
</comment>
<gene>
    <name evidence="12" type="ORF">OFUS_LOCUS10152</name>
</gene>
<dbReference type="InterPro" id="IPR013032">
    <property type="entry name" value="EGF-like_CS"/>
</dbReference>
<keyword evidence="2" id="KW-0217">Developmental protein</keyword>
<evidence type="ECO:0000256" key="5">
    <source>
        <dbReference type="ARBA" id="ARBA00022614"/>
    </source>
</evidence>
<dbReference type="InterPro" id="IPR000152">
    <property type="entry name" value="EGF-type_Asp/Asn_hydroxyl_site"/>
</dbReference>
<keyword evidence="10" id="KW-0325">Glycoprotein</keyword>
<feature type="disulfide bond" evidence="11">
    <location>
        <begin position="1359"/>
        <end position="1369"/>
    </location>
</feature>
<dbReference type="SUPFAM" id="SSF52058">
    <property type="entry name" value="L domain-like"/>
    <property type="match status" value="3"/>
</dbReference>
<dbReference type="Proteomes" id="UP000749559">
    <property type="component" value="Unassembled WGS sequence"/>
</dbReference>
<evidence type="ECO:0000256" key="9">
    <source>
        <dbReference type="ARBA" id="ARBA00023157"/>
    </source>
</evidence>
<dbReference type="PROSITE" id="PS00022">
    <property type="entry name" value="EGF_1"/>
    <property type="match status" value="7"/>
</dbReference>
<dbReference type="InterPro" id="IPR032675">
    <property type="entry name" value="LRR_dom_sf"/>
</dbReference>
<dbReference type="FunFam" id="3.80.10.10:FF:000032">
    <property type="entry name" value="Slit homolog 2 (Drosophila)"/>
    <property type="match status" value="1"/>
</dbReference>
<dbReference type="PROSITE" id="PS00010">
    <property type="entry name" value="ASX_HYDROXYL"/>
    <property type="match status" value="3"/>
</dbReference>
<dbReference type="GO" id="GO:0022008">
    <property type="term" value="P:neurogenesis"/>
    <property type="evidence" value="ECO:0007669"/>
    <property type="project" value="UniProtKB-ARBA"/>
</dbReference>
<organism evidence="12 13">
    <name type="scientific">Owenia fusiformis</name>
    <name type="common">Polychaete worm</name>
    <dbReference type="NCBI Taxonomy" id="6347"/>
    <lineage>
        <taxon>Eukaryota</taxon>
        <taxon>Metazoa</taxon>
        <taxon>Spiralia</taxon>
        <taxon>Lophotrochozoa</taxon>
        <taxon>Annelida</taxon>
        <taxon>Polychaeta</taxon>
        <taxon>Sedentaria</taxon>
        <taxon>Canalipalpata</taxon>
        <taxon>Sabellida</taxon>
        <taxon>Oweniida</taxon>
        <taxon>Oweniidae</taxon>
        <taxon>Owenia</taxon>
    </lineage>
</organism>
<dbReference type="PROSITE" id="PS51450">
    <property type="entry name" value="LRR"/>
    <property type="match status" value="2"/>
</dbReference>
<dbReference type="InterPro" id="IPR001791">
    <property type="entry name" value="Laminin_G"/>
</dbReference>
<dbReference type="CDD" id="cd00054">
    <property type="entry name" value="EGF_CA"/>
    <property type="match status" value="5"/>
</dbReference>
<dbReference type="FunFam" id="2.10.25.10:FF:000045">
    <property type="entry name" value="Slit guidance ligand 2"/>
    <property type="match status" value="1"/>
</dbReference>
<dbReference type="FunFam" id="3.80.10.10:FF:000002">
    <property type="entry name" value="Slit guidance ligand 2"/>
    <property type="match status" value="2"/>
</dbReference>